<reference evidence="5 6" key="1">
    <citation type="journal article" date="2018" name="PLoS Genet.">
        <title>Population sequencing reveals clonal diversity and ancestral inbreeding in the grapevine cultivar Chardonnay.</title>
        <authorList>
            <person name="Roach M.J."/>
            <person name="Johnson D.L."/>
            <person name="Bohlmann J."/>
            <person name="van Vuuren H.J."/>
            <person name="Jones S.J."/>
            <person name="Pretorius I.S."/>
            <person name="Schmidt S.A."/>
            <person name="Borneman A.R."/>
        </authorList>
    </citation>
    <scope>NUCLEOTIDE SEQUENCE [LARGE SCALE GENOMIC DNA]</scope>
    <source>
        <strain evidence="6">cv. Chardonnay</strain>
        <tissue evidence="5">Leaf</tissue>
    </source>
</reference>
<protein>
    <recommendedName>
        <fullName evidence="4">C-JID domain-containing protein</fullName>
    </recommendedName>
</protein>
<evidence type="ECO:0000313" key="6">
    <source>
        <dbReference type="Proteomes" id="UP000288805"/>
    </source>
</evidence>
<feature type="domain" description="C-JID" evidence="4">
    <location>
        <begin position="125"/>
        <end position="276"/>
    </location>
</feature>
<evidence type="ECO:0000256" key="1">
    <source>
        <dbReference type="ARBA" id="ARBA00022614"/>
    </source>
</evidence>
<dbReference type="Proteomes" id="UP000288805">
    <property type="component" value="Unassembled WGS sequence"/>
</dbReference>
<organism evidence="5 6">
    <name type="scientific">Vitis vinifera</name>
    <name type="common">Grape</name>
    <dbReference type="NCBI Taxonomy" id="29760"/>
    <lineage>
        <taxon>Eukaryota</taxon>
        <taxon>Viridiplantae</taxon>
        <taxon>Streptophyta</taxon>
        <taxon>Embryophyta</taxon>
        <taxon>Tracheophyta</taxon>
        <taxon>Spermatophyta</taxon>
        <taxon>Magnoliopsida</taxon>
        <taxon>eudicotyledons</taxon>
        <taxon>Gunneridae</taxon>
        <taxon>Pentapetalae</taxon>
        <taxon>rosids</taxon>
        <taxon>Vitales</taxon>
        <taxon>Vitaceae</taxon>
        <taxon>Viteae</taxon>
        <taxon>Vitis</taxon>
    </lineage>
</organism>
<accession>A0A438DTC9</accession>
<feature type="compositionally biased region" description="Basic and acidic residues" evidence="3">
    <location>
        <begin position="172"/>
        <end position="215"/>
    </location>
</feature>
<name>A0A438DTC9_VITVI</name>
<feature type="domain" description="C-JID" evidence="4">
    <location>
        <begin position="392"/>
        <end position="483"/>
    </location>
</feature>
<comment type="caution">
    <text evidence="5">The sequence shown here is derived from an EMBL/GenBank/DDBJ whole genome shotgun (WGS) entry which is preliminary data.</text>
</comment>
<evidence type="ECO:0000259" key="4">
    <source>
        <dbReference type="Pfam" id="PF20160"/>
    </source>
</evidence>
<dbReference type="InterPro" id="IPR045344">
    <property type="entry name" value="C-JID"/>
</dbReference>
<gene>
    <name evidence="5" type="ORF">CK203_077558</name>
</gene>
<keyword evidence="1" id="KW-0433">Leucine-rich repeat</keyword>
<dbReference type="AlphaFoldDB" id="A0A438DTC9"/>
<dbReference type="Pfam" id="PF20160">
    <property type="entry name" value="C-JID"/>
    <property type="match status" value="2"/>
</dbReference>
<evidence type="ECO:0000256" key="3">
    <source>
        <dbReference type="SAM" id="MobiDB-lite"/>
    </source>
</evidence>
<proteinExistence type="predicted"/>
<evidence type="ECO:0000313" key="5">
    <source>
        <dbReference type="EMBL" id="RVW38662.1"/>
    </source>
</evidence>
<sequence length="568" mass="65494">MIGGLQGEEWKFIQKYPKEKISCGVGRNRGKFAPRKGVRNFRTPEEGVRTSHTIRTAKGGCAKFSHTWSSCLPKAISSSFQLQIMHGLKRWILDFLSFEMDSKRTSFSDSSYHGKGTCIVLPGSDGIPEWIMHLRNRPFLITELPQIWHQNNEFLGFAICCVYVPLADESEDKPKKESAHGPENESDNKSEDESTHTWKNETDDKSVAESSHKDEDNESVSDQTWVVCYSKVAILEMFRSYQRTDIVPVFHGFDINSEKAVKVKECGVRLIYSQDLQQSHPLTTQTEGADVRLCIRCQRDGALRRKRCFEGSDMNELSKLQEIARQLGETTIFTSSFWAFRFNEFSIAVFVRFMLLEDIRDSSCNLREFPSEIYYLSSLGREFALVTAFIAESIPEWISHQKSGLKITMKLPWSWYENDDFLGFVLCSLYVPLEIETTTRRGFNCQLNFDDDTAYFSYESIQFCEFCYDGDASSQGCLIYYPKSRFPKRYHSNEWKTLNASFNAYFEVSCDTSSAVEDTNTDVERSCDGTTLHIDGNGVDAQDHEMDHMHRWLELLCKFVHWICCTRH</sequence>
<keyword evidence="2" id="KW-0677">Repeat</keyword>
<evidence type="ECO:0000256" key="2">
    <source>
        <dbReference type="ARBA" id="ARBA00022737"/>
    </source>
</evidence>
<feature type="region of interest" description="Disordered" evidence="3">
    <location>
        <begin position="172"/>
        <end position="216"/>
    </location>
</feature>
<dbReference type="EMBL" id="QGNW01001503">
    <property type="protein sequence ID" value="RVW38662.1"/>
    <property type="molecule type" value="Genomic_DNA"/>
</dbReference>